<evidence type="ECO:0000313" key="3">
    <source>
        <dbReference type="Proteomes" id="UP000295719"/>
    </source>
</evidence>
<protein>
    <submittedName>
        <fullName evidence="2">Uncharacterized protein</fullName>
    </submittedName>
</protein>
<organism evidence="2 3">
    <name type="scientific">Biostraticola tofi</name>
    <dbReference type="NCBI Taxonomy" id="466109"/>
    <lineage>
        <taxon>Bacteria</taxon>
        <taxon>Pseudomonadati</taxon>
        <taxon>Pseudomonadota</taxon>
        <taxon>Gammaproteobacteria</taxon>
        <taxon>Enterobacterales</taxon>
        <taxon>Bruguierivoracaceae</taxon>
        <taxon>Biostraticola</taxon>
    </lineage>
</organism>
<keyword evidence="1" id="KW-0472">Membrane</keyword>
<evidence type="ECO:0000256" key="1">
    <source>
        <dbReference type="SAM" id="Phobius"/>
    </source>
</evidence>
<accession>A0A4R3YSQ4</accession>
<reference evidence="2 3" key="1">
    <citation type="submission" date="2019-03" db="EMBL/GenBank/DDBJ databases">
        <title>Genomic Encyclopedia of Type Strains, Phase IV (KMG-IV): sequencing the most valuable type-strain genomes for metagenomic binning, comparative biology and taxonomic classification.</title>
        <authorList>
            <person name="Goeker M."/>
        </authorList>
    </citation>
    <scope>NUCLEOTIDE SEQUENCE [LARGE SCALE GENOMIC DNA]</scope>
    <source>
        <strain evidence="2 3">DSM 19580</strain>
    </source>
</reference>
<keyword evidence="1" id="KW-1133">Transmembrane helix</keyword>
<dbReference type="AlphaFoldDB" id="A0A4R3YSQ4"/>
<comment type="caution">
    <text evidence="2">The sequence shown here is derived from an EMBL/GenBank/DDBJ whole genome shotgun (WGS) entry which is preliminary data.</text>
</comment>
<name>A0A4R3YSQ4_9GAMM</name>
<keyword evidence="1" id="KW-0812">Transmembrane</keyword>
<evidence type="ECO:0000313" key="2">
    <source>
        <dbReference type="EMBL" id="TCV95442.1"/>
    </source>
</evidence>
<proteinExistence type="predicted"/>
<gene>
    <name evidence="2" type="ORF">EDC52_10544</name>
</gene>
<dbReference type="EMBL" id="SMCR01000005">
    <property type="protein sequence ID" value="TCV95442.1"/>
    <property type="molecule type" value="Genomic_DNA"/>
</dbReference>
<sequence>MLNRPSAEFISSGFSRSRGRCGFNRQRKQDLFVKFINPAVIVAVYFSVFSHHILARDIRYGVFGIAIVYSHGDLMIPHQEPAVNLTRASRCHQPLLGLARGKDDLSHFLGTVTGRQSSLYIVNGYRAGAAR</sequence>
<feature type="transmembrane region" description="Helical" evidence="1">
    <location>
        <begin position="35"/>
        <end position="54"/>
    </location>
</feature>
<dbReference type="Proteomes" id="UP000295719">
    <property type="component" value="Unassembled WGS sequence"/>
</dbReference>
<keyword evidence="3" id="KW-1185">Reference proteome</keyword>